<protein>
    <submittedName>
        <fullName evidence="1">Uncharacterized protein</fullName>
    </submittedName>
</protein>
<dbReference type="EMBL" id="JPVZ01000019">
    <property type="protein sequence ID" value="OAZ07658.1"/>
    <property type="molecule type" value="Genomic_DNA"/>
</dbReference>
<organism evidence="1 2">
    <name type="scientific">Thalassospira tepidiphila MCCC 1A03514</name>
    <dbReference type="NCBI Taxonomy" id="1177930"/>
    <lineage>
        <taxon>Bacteria</taxon>
        <taxon>Pseudomonadati</taxon>
        <taxon>Pseudomonadota</taxon>
        <taxon>Alphaproteobacteria</taxon>
        <taxon>Rhodospirillales</taxon>
        <taxon>Thalassospiraceae</taxon>
        <taxon>Thalassospira</taxon>
    </lineage>
</organism>
<accession>A0A853KVL8</accession>
<reference evidence="1 2" key="1">
    <citation type="submission" date="2014-07" db="EMBL/GenBank/DDBJ databases">
        <title>Draft genome sequence of Thalassospira tepidiphila 1-1B.</title>
        <authorList>
            <person name="Lai Q."/>
            <person name="Shao Z."/>
        </authorList>
    </citation>
    <scope>NUCLEOTIDE SEQUENCE [LARGE SCALE GENOMIC DNA]</scope>
    <source>
        <strain evidence="1 2">MCCC 1A03514</strain>
    </source>
</reference>
<proteinExistence type="predicted"/>
<gene>
    <name evidence="1" type="ORF">TH4_20985</name>
</gene>
<dbReference type="RefSeq" id="WP_064782555.1">
    <property type="nucleotide sequence ID" value="NZ_JPVZ01000019.1"/>
</dbReference>
<name>A0A853KVL8_9PROT</name>
<sequence length="85" mass="9849">MLSNANNFIDFLMSTRHTANLTTRDLVLLDQFTALGFPAHGKENFPALLKVSRVRNIPLPEITEMYCQLRGMYEHQTGKKLRKRK</sequence>
<evidence type="ECO:0000313" key="2">
    <source>
        <dbReference type="Proteomes" id="UP000094009"/>
    </source>
</evidence>
<comment type="caution">
    <text evidence="1">The sequence shown here is derived from an EMBL/GenBank/DDBJ whole genome shotgun (WGS) entry which is preliminary data.</text>
</comment>
<dbReference type="Proteomes" id="UP000094009">
    <property type="component" value="Unassembled WGS sequence"/>
</dbReference>
<evidence type="ECO:0000313" key="1">
    <source>
        <dbReference type="EMBL" id="OAZ07658.1"/>
    </source>
</evidence>
<dbReference type="AlphaFoldDB" id="A0A853KVL8"/>